<evidence type="ECO:0000256" key="1">
    <source>
        <dbReference type="ARBA" id="ARBA00022729"/>
    </source>
</evidence>
<dbReference type="InterPro" id="IPR049712">
    <property type="entry name" value="Poly_export"/>
</dbReference>
<dbReference type="Pfam" id="PF10531">
    <property type="entry name" value="SLBB"/>
    <property type="match status" value="1"/>
</dbReference>
<keyword evidence="1" id="KW-0732">Signal</keyword>
<feature type="domain" description="Soluble ligand binding" evidence="3">
    <location>
        <begin position="146"/>
        <end position="193"/>
    </location>
</feature>
<name>A0A844XQ09_9SPHN</name>
<dbReference type="GO" id="GO:0015159">
    <property type="term" value="F:polysaccharide transmembrane transporter activity"/>
    <property type="evidence" value="ECO:0007669"/>
    <property type="project" value="InterPro"/>
</dbReference>
<dbReference type="Proteomes" id="UP000448199">
    <property type="component" value="Unassembled WGS sequence"/>
</dbReference>
<evidence type="ECO:0000313" key="5">
    <source>
        <dbReference type="Proteomes" id="UP000448199"/>
    </source>
</evidence>
<reference evidence="4 5" key="1">
    <citation type="submission" date="2019-12" db="EMBL/GenBank/DDBJ databases">
        <title>Genomic-based taxomic classification of the family Erythrobacteraceae.</title>
        <authorList>
            <person name="Xu L."/>
        </authorList>
    </citation>
    <scope>NUCLEOTIDE SEQUENCE [LARGE SCALE GENOMIC DNA]</scope>
    <source>
        <strain evidence="4 5">DSM 17792</strain>
    </source>
</reference>
<keyword evidence="5" id="KW-1185">Reference proteome</keyword>
<sequence>MGVAEGLPVVRLASKPISNMQILRTTILAAACASLASCAGSGPIGESPMIEVAELSALPAPAIDEVSVVRPQDSLRISVLGFPELSRELLIGYSGAFQFPLIGMVQADGRTPLAISEEIAARLRGDYVVNPEVTVDVLEQPGRLLTIGGEVTRPGRHEVAGPMTLLEAVATGGGTTDTAKLSEVLVFRTVGGQRYIGLYDLGAIQRGNYPDPLVYAGDIVQVGDSPTLRRIQAITALAPLVTTPIILLDRVLR</sequence>
<gene>
    <name evidence="4" type="ORF">GRI69_04440</name>
</gene>
<evidence type="ECO:0000313" key="4">
    <source>
        <dbReference type="EMBL" id="MXO47504.1"/>
    </source>
</evidence>
<dbReference type="AlphaFoldDB" id="A0A844XQ09"/>
<dbReference type="InterPro" id="IPR003715">
    <property type="entry name" value="Poly_export_N"/>
</dbReference>
<accession>A0A844XQ09</accession>
<comment type="caution">
    <text evidence="4">The sequence shown here is derived from an EMBL/GenBank/DDBJ whole genome shotgun (WGS) entry which is preliminary data.</text>
</comment>
<evidence type="ECO:0000259" key="2">
    <source>
        <dbReference type="Pfam" id="PF02563"/>
    </source>
</evidence>
<dbReference type="EMBL" id="WTYC01000002">
    <property type="protein sequence ID" value="MXO47504.1"/>
    <property type="molecule type" value="Genomic_DNA"/>
</dbReference>
<proteinExistence type="predicted"/>
<evidence type="ECO:0000259" key="3">
    <source>
        <dbReference type="Pfam" id="PF10531"/>
    </source>
</evidence>
<dbReference type="InterPro" id="IPR019554">
    <property type="entry name" value="Soluble_ligand-bd"/>
</dbReference>
<dbReference type="Pfam" id="PF02563">
    <property type="entry name" value="Poly_export"/>
    <property type="match status" value="1"/>
</dbReference>
<feature type="domain" description="Polysaccharide export protein N-terminal" evidence="2">
    <location>
        <begin position="68"/>
        <end position="137"/>
    </location>
</feature>
<organism evidence="4 5">
    <name type="scientific">Qipengyuania vulgaris</name>
    <dbReference type="NCBI Taxonomy" id="291985"/>
    <lineage>
        <taxon>Bacteria</taxon>
        <taxon>Pseudomonadati</taxon>
        <taxon>Pseudomonadota</taxon>
        <taxon>Alphaproteobacteria</taxon>
        <taxon>Sphingomonadales</taxon>
        <taxon>Erythrobacteraceae</taxon>
        <taxon>Qipengyuania</taxon>
    </lineage>
</organism>
<dbReference type="Gene3D" id="3.10.560.10">
    <property type="entry name" value="Outer membrane lipoprotein wza domain like"/>
    <property type="match status" value="1"/>
</dbReference>
<dbReference type="PANTHER" id="PTHR33619:SF3">
    <property type="entry name" value="POLYSACCHARIDE EXPORT PROTEIN GFCE-RELATED"/>
    <property type="match status" value="1"/>
</dbReference>
<protein>
    <submittedName>
        <fullName evidence="4">Polysaccharide export protein</fullName>
    </submittedName>
</protein>
<dbReference type="PANTHER" id="PTHR33619">
    <property type="entry name" value="POLYSACCHARIDE EXPORT PROTEIN GFCE-RELATED"/>
    <property type="match status" value="1"/>
</dbReference>